<protein>
    <recommendedName>
        <fullName evidence="1">DUF6438 domain-containing protein</fullName>
    </recommendedName>
</protein>
<evidence type="ECO:0000259" key="1">
    <source>
        <dbReference type="Pfam" id="PF20033"/>
    </source>
</evidence>
<proteinExistence type="predicted"/>
<dbReference type="Pfam" id="PF20033">
    <property type="entry name" value="DUF6438"/>
    <property type="match status" value="1"/>
</dbReference>
<accession>A0A5M6C9F8</accession>
<feature type="domain" description="DUF6438" evidence="1">
    <location>
        <begin position="152"/>
        <end position="265"/>
    </location>
</feature>
<dbReference type="RefSeq" id="WP_150014647.1">
    <property type="nucleotide sequence ID" value="NZ_VWSG01000016.1"/>
</dbReference>
<comment type="caution">
    <text evidence="2">The sequence shown here is derived from an EMBL/GenBank/DDBJ whole genome shotgun (WGS) entry which is preliminary data.</text>
</comment>
<keyword evidence="3" id="KW-1185">Reference proteome</keyword>
<evidence type="ECO:0000313" key="3">
    <source>
        <dbReference type="Proteomes" id="UP000325141"/>
    </source>
</evidence>
<sequence>MNNRIVYLLFCVIILYSCTSNKYETKDITGQWKFIKHESNQPQLDESDPEYIPDSGFEDYFVPGFHFINEKDVSYKIGFYRTNGKGRKDYLGTRTTYRIIGDSLKMYHKADGKWNAYKILSLTKDTLKLVAGNGYDTYAKLTYQTDAIEHYDKIIMSSSGCYGSCPILSISIDNAGTMLFSGIEYTDKTGLYKAQVSLQEFKNFEENFKQSAIKDLKNHYAASWTDDQTISVTFVRNDTIVKSVSDYGRHAPTEFIWAYNDLSYLYLRKKLEKINASIPFYFFGDIYFADKKHYYPMYESEVFFLFQELMMKATVSDQKFKPLYFTTDYFWEEGEKMYTDGRFYQIKLENETVLYDLGYNFITRNNIEQRKILKE</sequence>
<name>A0A5M6C9F8_9FLAO</name>
<dbReference type="PROSITE" id="PS51257">
    <property type="entry name" value="PROKAR_LIPOPROTEIN"/>
    <property type="match status" value="1"/>
</dbReference>
<reference evidence="2 3" key="1">
    <citation type="submission" date="2019-09" db="EMBL/GenBank/DDBJ databases">
        <title>Genome sequence and assembly of Flavobacterium sp.</title>
        <authorList>
            <person name="Chhetri G."/>
        </authorList>
    </citation>
    <scope>NUCLEOTIDE SEQUENCE [LARGE SCALE GENOMIC DNA]</scope>
    <source>
        <strain evidence="2 3">SNL9</strain>
    </source>
</reference>
<dbReference type="InterPro" id="IPR045497">
    <property type="entry name" value="DUF6438"/>
</dbReference>
<dbReference type="AlphaFoldDB" id="A0A5M6C9F8"/>
<dbReference type="EMBL" id="VWSG01000016">
    <property type="protein sequence ID" value="KAA5531777.1"/>
    <property type="molecule type" value="Genomic_DNA"/>
</dbReference>
<organism evidence="2 3">
    <name type="scientific">Paenimyroides baculatum</name>
    <dbReference type="NCBI Taxonomy" id="2608000"/>
    <lineage>
        <taxon>Bacteria</taxon>
        <taxon>Pseudomonadati</taxon>
        <taxon>Bacteroidota</taxon>
        <taxon>Flavobacteriia</taxon>
        <taxon>Flavobacteriales</taxon>
        <taxon>Flavobacteriaceae</taxon>
        <taxon>Paenimyroides</taxon>
    </lineage>
</organism>
<evidence type="ECO:0000313" key="2">
    <source>
        <dbReference type="EMBL" id="KAA5531777.1"/>
    </source>
</evidence>
<gene>
    <name evidence="2" type="ORF">F0460_14890</name>
</gene>
<dbReference type="Proteomes" id="UP000325141">
    <property type="component" value="Unassembled WGS sequence"/>
</dbReference>